<accession>A0A9Q3ENY7</accession>
<name>A0A9Q3ENY7_9BASI</name>
<dbReference type="Proteomes" id="UP000765509">
    <property type="component" value="Unassembled WGS sequence"/>
</dbReference>
<evidence type="ECO:0000313" key="2">
    <source>
        <dbReference type="EMBL" id="MBW0522298.1"/>
    </source>
</evidence>
<keyword evidence="1" id="KW-0472">Membrane</keyword>
<dbReference type="EMBL" id="AVOT02029452">
    <property type="protein sequence ID" value="MBW0522298.1"/>
    <property type="molecule type" value="Genomic_DNA"/>
</dbReference>
<sequence>MGEGRLTFQWIQCCQRPLWRWKRNNAPIKCVPLYQYFMLIGPDQILFSRVVITLHFWMYIICVLLPL</sequence>
<feature type="transmembrane region" description="Helical" evidence="1">
    <location>
        <begin position="46"/>
        <end position="65"/>
    </location>
</feature>
<gene>
    <name evidence="2" type="ORF">O181_062013</name>
</gene>
<proteinExistence type="predicted"/>
<comment type="caution">
    <text evidence="2">The sequence shown here is derived from an EMBL/GenBank/DDBJ whole genome shotgun (WGS) entry which is preliminary data.</text>
</comment>
<organism evidence="2 3">
    <name type="scientific">Austropuccinia psidii MF-1</name>
    <dbReference type="NCBI Taxonomy" id="1389203"/>
    <lineage>
        <taxon>Eukaryota</taxon>
        <taxon>Fungi</taxon>
        <taxon>Dikarya</taxon>
        <taxon>Basidiomycota</taxon>
        <taxon>Pucciniomycotina</taxon>
        <taxon>Pucciniomycetes</taxon>
        <taxon>Pucciniales</taxon>
        <taxon>Sphaerophragmiaceae</taxon>
        <taxon>Austropuccinia</taxon>
    </lineage>
</organism>
<keyword evidence="1" id="KW-1133">Transmembrane helix</keyword>
<keyword evidence="3" id="KW-1185">Reference proteome</keyword>
<keyword evidence="1" id="KW-0812">Transmembrane</keyword>
<dbReference type="AlphaFoldDB" id="A0A9Q3ENY7"/>
<evidence type="ECO:0000256" key="1">
    <source>
        <dbReference type="SAM" id="Phobius"/>
    </source>
</evidence>
<protein>
    <submittedName>
        <fullName evidence="2">Uncharacterized protein</fullName>
    </submittedName>
</protein>
<reference evidence="2" key="1">
    <citation type="submission" date="2021-03" db="EMBL/GenBank/DDBJ databases">
        <title>Draft genome sequence of rust myrtle Austropuccinia psidii MF-1, a brazilian biotype.</title>
        <authorList>
            <person name="Quecine M.C."/>
            <person name="Pachon D.M.R."/>
            <person name="Bonatelli M.L."/>
            <person name="Correr F.H."/>
            <person name="Franceschini L.M."/>
            <person name="Leite T.F."/>
            <person name="Margarido G.R.A."/>
            <person name="Almeida C.A."/>
            <person name="Ferrarezi J.A."/>
            <person name="Labate C.A."/>
        </authorList>
    </citation>
    <scope>NUCLEOTIDE SEQUENCE</scope>
    <source>
        <strain evidence="2">MF-1</strain>
    </source>
</reference>
<evidence type="ECO:0000313" key="3">
    <source>
        <dbReference type="Proteomes" id="UP000765509"/>
    </source>
</evidence>